<dbReference type="InterPro" id="IPR011050">
    <property type="entry name" value="Pectin_lyase_fold/virulence"/>
</dbReference>
<gene>
    <name evidence="1" type="ORF">J2X04_001004</name>
</gene>
<protein>
    <recommendedName>
        <fullName evidence="3">Right handed beta helix domain-containing protein</fullName>
    </recommendedName>
</protein>
<name>A0ABU1VMG4_9GAMM</name>
<proteinExistence type="predicted"/>
<accession>A0ABU1VMG4</accession>
<dbReference type="Proteomes" id="UP001267878">
    <property type="component" value="Unassembled WGS sequence"/>
</dbReference>
<organism evidence="1 2">
    <name type="scientific">Agrilutibacter niabensis</name>
    <dbReference type="NCBI Taxonomy" id="380628"/>
    <lineage>
        <taxon>Bacteria</taxon>
        <taxon>Pseudomonadati</taxon>
        <taxon>Pseudomonadota</taxon>
        <taxon>Gammaproteobacteria</taxon>
        <taxon>Lysobacterales</taxon>
        <taxon>Lysobacteraceae</taxon>
        <taxon>Agrilutibacter</taxon>
    </lineage>
</organism>
<dbReference type="EMBL" id="JAVDVW010000001">
    <property type="protein sequence ID" value="MDR7098657.1"/>
    <property type="molecule type" value="Genomic_DNA"/>
</dbReference>
<evidence type="ECO:0000313" key="1">
    <source>
        <dbReference type="EMBL" id="MDR7098657.1"/>
    </source>
</evidence>
<keyword evidence="2" id="KW-1185">Reference proteome</keyword>
<evidence type="ECO:0000313" key="2">
    <source>
        <dbReference type="Proteomes" id="UP001267878"/>
    </source>
</evidence>
<dbReference type="Gene3D" id="2.160.20.10">
    <property type="entry name" value="Single-stranded right-handed beta-helix, Pectin lyase-like"/>
    <property type="match status" value="1"/>
</dbReference>
<dbReference type="InterPro" id="IPR012334">
    <property type="entry name" value="Pectin_lyas_fold"/>
</dbReference>
<sequence length="466" mass="49271">MASRNTTTYYIRSDGGDANQCNGRADAAYPGHGTAQACAWKNPSVALPHSGPARIEGGDILRIASGTYPIGEDDYLQPVPSGPSKDAPTRILGKAGAMPKLVGVNGVHRVLNLDGSSNVELGHLEITDRSDCVYKHSNAGAACTDAMPWARVGLYARASNNVWLHDLNIHGMAARGINAGDLSNWTLERVKLNRNGTAGWDGNIEGGGPNSGRMIMRNIEIAWNGCGERVATGEPWACWAQKTGGYGDGLGTTKTGGQWLIEDAYVHHNTSDGLDLRYMDGADATRVTLRRIRAIANAGNQVKVKGNSLIENSVMVGSCSFFRNKFFMTDGDLCRSDGSTLQLVMTGHNTAIVRRNTLSGEGAVQIGHSEGDTSDRIDIRNNLVIGYPRYGDPIRLSAFDGGKSKAAISYSGNMAWKVAACPGDTLCTQDPKLTNMTLGTFDAKPLSGSPANGKAGAVTCGKAAAP</sequence>
<comment type="caution">
    <text evidence="1">The sequence shown here is derived from an EMBL/GenBank/DDBJ whole genome shotgun (WGS) entry which is preliminary data.</text>
</comment>
<reference evidence="1 2" key="1">
    <citation type="submission" date="2023-07" db="EMBL/GenBank/DDBJ databases">
        <title>Sorghum-associated microbial communities from plants grown in Nebraska, USA.</title>
        <authorList>
            <person name="Schachtman D."/>
        </authorList>
    </citation>
    <scope>NUCLEOTIDE SEQUENCE [LARGE SCALE GENOMIC DNA]</scope>
    <source>
        <strain evidence="1 2">BE187</strain>
    </source>
</reference>
<dbReference type="SUPFAM" id="SSF51126">
    <property type="entry name" value="Pectin lyase-like"/>
    <property type="match status" value="1"/>
</dbReference>
<dbReference type="RefSeq" id="WP_310052688.1">
    <property type="nucleotide sequence ID" value="NZ_JAVDVW010000001.1"/>
</dbReference>
<evidence type="ECO:0008006" key="3">
    <source>
        <dbReference type="Google" id="ProtNLM"/>
    </source>
</evidence>